<evidence type="ECO:0000313" key="1">
    <source>
        <dbReference type="EMBL" id="MFB4194891.1"/>
    </source>
</evidence>
<name>A0ABV4ZPC5_9ACTN</name>
<accession>A0ABV4ZPC5</accession>
<keyword evidence="2" id="KW-1185">Reference proteome</keyword>
<dbReference type="EMBL" id="JBHGBT010000008">
    <property type="protein sequence ID" value="MFB4194891.1"/>
    <property type="molecule type" value="Genomic_DNA"/>
</dbReference>
<dbReference type="Proteomes" id="UP001577267">
    <property type="component" value="Unassembled WGS sequence"/>
</dbReference>
<evidence type="ECO:0008006" key="3">
    <source>
        <dbReference type="Google" id="ProtNLM"/>
    </source>
</evidence>
<comment type="caution">
    <text evidence="1">The sequence shown here is derived from an EMBL/GenBank/DDBJ whole genome shotgun (WGS) entry which is preliminary data.</text>
</comment>
<sequence>MPRVIPDPPYDLARLIPEFAPLAMETVLLYPRSGEPGARDSSLGGPLCWPADEPWPYCTRSGHWTRGDVGGSWKESKPGAVPMVPVIQLFARDAPWLDFPEGKDLAQLVWCPLAHDEEPGGSVVPRLYWRDEAETAARGTLPGAPVPAEGEYDADLVPRPCTVSPTPAVEYPGYDLPEELLTALTPRLEELQERFGFWYTEVASALQNKAGGYPAWTQEPDWPHCGAGHRMEHLFSITAEVAYGRWLPLDEHEPGTEPPAWDAPARSDLADAIGPDLMIGDAGGVYLFLCRRCPGLPYAHRSDSH</sequence>
<evidence type="ECO:0000313" key="2">
    <source>
        <dbReference type="Proteomes" id="UP001577267"/>
    </source>
</evidence>
<proteinExistence type="predicted"/>
<dbReference type="Gene3D" id="2.30.320.10">
    <property type="entry name" value="YwqG-like"/>
    <property type="match status" value="1"/>
</dbReference>
<dbReference type="RefSeq" id="WP_375062844.1">
    <property type="nucleotide sequence ID" value="NZ_JBHGBT010000008.1"/>
</dbReference>
<reference evidence="1 2" key="1">
    <citation type="submission" date="2024-09" db="EMBL/GenBank/DDBJ databases">
        <title>Draft genome sequence of multifaceted antimicrobials producing Streptomyces sp. strain FH1.</title>
        <authorList>
            <person name="Hassan F."/>
            <person name="Ali H."/>
            <person name="Hassan N."/>
            <person name="Nawaz A."/>
        </authorList>
    </citation>
    <scope>NUCLEOTIDE SEQUENCE [LARGE SCALE GENOMIC DNA]</scope>
    <source>
        <strain evidence="1 2">FH1</strain>
    </source>
</reference>
<protein>
    <recommendedName>
        <fullName evidence="3">DUF1963 domain-containing protein</fullName>
    </recommendedName>
</protein>
<organism evidence="1 2">
    <name type="scientific">Streptomyces carpaticus</name>
    <dbReference type="NCBI Taxonomy" id="285558"/>
    <lineage>
        <taxon>Bacteria</taxon>
        <taxon>Bacillati</taxon>
        <taxon>Actinomycetota</taxon>
        <taxon>Actinomycetes</taxon>
        <taxon>Kitasatosporales</taxon>
        <taxon>Streptomycetaceae</taxon>
        <taxon>Streptomyces</taxon>
    </lineage>
</organism>
<gene>
    <name evidence="1" type="ORF">ACE11A_11070</name>
</gene>